<proteinExistence type="predicted"/>
<evidence type="ECO:0000259" key="8">
    <source>
        <dbReference type="Pfam" id="PF00912"/>
    </source>
</evidence>
<name>K1RU77_9ZZZZ</name>
<keyword evidence="2" id="KW-0645">Protease</keyword>
<dbReference type="Gene3D" id="3.40.710.10">
    <property type="entry name" value="DD-peptidase/beta-lactamase superfamily"/>
    <property type="match status" value="1"/>
</dbReference>
<dbReference type="InterPro" id="IPR036950">
    <property type="entry name" value="PBP_transglycosylase"/>
</dbReference>
<dbReference type="GO" id="GO:0008955">
    <property type="term" value="F:peptidoglycan glycosyltransferase activity"/>
    <property type="evidence" value="ECO:0007669"/>
    <property type="project" value="UniProtKB-EC"/>
</dbReference>
<comment type="caution">
    <text evidence="9">The sequence shown here is derived from an EMBL/GenBank/DDBJ whole genome shotgun (WGS) entry which is preliminary data.</text>
</comment>
<dbReference type="SUPFAM" id="SSF56601">
    <property type="entry name" value="beta-lactamase/transpeptidase-like"/>
    <property type="match status" value="1"/>
</dbReference>
<dbReference type="InterPro" id="IPR023346">
    <property type="entry name" value="Lysozyme-like_dom_sf"/>
</dbReference>
<keyword evidence="2" id="KW-0378">Hydrolase</keyword>
<dbReference type="EC" id="2.4.99.28" evidence="6"/>
<keyword evidence="1" id="KW-0121">Carboxypeptidase</keyword>
<evidence type="ECO:0000256" key="2">
    <source>
        <dbReference type="ARBA" id="ARBA00022670"/>
    </source>
</evidence>
<feature type="domain" description="Glycosyl transferase family 51" evidence="8">
    <location>
        <begin position="3"/>
        <end position="50"/>
    </location>
</feature>
<accession>K1RU77</accession>
<evidence type="ECO:0000256" key="1">
    <source>
        <dbReference type="ARBA" id="ARBA00022645"/>
    </source>
</evidence>
<keyword evidence="4 9" id="KW-0808">Transferase</keyword>
<gene>
    <name evidence="9" type="ORF">LEA_17050</name>
</gene>
<evidence type="ECO:0000313" key="9">
    <source>
        <dbReference type="EMBL" id="EKC52127.1"/>
    </source>
</evidence>
<dbReference type="GO" id="GO:0004180">
    <property type="term" value="F:carboxypeptidase activity"/>
    <property type="evidence" value="ECO:0007669"/>
    <property type="project" value="UniProtKB-KW"/>
</dbReference>
<evidence type="ECO:0000256" key="4">
    <source>
        <dbReference type="ARBA" id="ARBA00022679"/>
    </source>
</evidence>
<dbReference type="InterPro" id="IPR050396">
    <property type="entry name" value="Glycosyltr_51/Transpeptidase"/>
</dbReference>
<sequence length="231" mass="26323">SLRYFGKHCSELTISECAVIASITQNPSKYNPIRHPEENVKRREKCLTKMLELGFITQAQYDEAMADTDAVYERIGLYDIDYQEANATTGSYFSDAVYEQVKQDLILAGYNETMAETLLTSGGLRVESTLDPKIQNILNEEYADASNYPENVKWYLNYALTIISPDGTKNNFSKENMMTWFKQNQNSKFNLIFSSQDDAYAAVDTYRSAMLAQLGVEDNADNYEETISMTR</sequence>
<keyword evidence="5" id="KW-0511">Multifunctional enzyme</keyword>
<keyword evidence="3 9" id="KW-0328">Glycosyltransferase</keyword>
<dbReference type="PANTHER" id="PTHR32282:SF33">
    <property type="entry name" value="PEPTIDOGLYCAN GLYCOSYLTRANSFERASE"/>
    <property type="match status" value="1"/>
</dbReference>
<evidence type="ECO:0000256" key="3">
    <source>
        <dbReference type="ARBA" id="ARBA00022676"/>
    </source>
</evidence>
<feature type="non-terminal residue" evidence="9">
    <location>
        <position position="1"/>
    </location>
</feature>
<evidence type="ECO:0000256" key="7">
    <source>
        <dbReference type="ARBA" id="ARBA00049902"/>
    </source>
</evidence>
<reference evidence="9" key="1">
    <citation type="journal article" date="2013" name="Environ. Microbiol.">
        <title>Microbiota from the distal guts of lean and obese adolescents exhibit partial functional redundancy besides clear differences in community structure.</title>
        <authorList>
            <person name="Ferrer M."/>
            <person name="Ruiz A."/>
            <person name="Lanza F."/>
            <person name="Haange S.B."/>
            <person name="Oberbach A."/>
            <person name="Till H."/>
            <person name="Bargiela R."/>
            <person name="Campoy C."/>
            <person name="Segura M.T."/>
            <person name="Richter M."/>
            <person name="von Bergen M."/>
            <person name="Seifert J."/>
            <person name="Suarez A."/>
        </authorList>
    </citation>
    <scope>NUCLEOTIDE SEQUENCE</scope>
</reference>
<organism evidence="9">
    <name type="scientific">human gut metagenome</name>
    <dbReference type="NCBI Taxonomy" id="408170"/>
    <lineage>
        <taxon>unclassified sequences</taxon>
        <taxon>metagenomes</taxon>
        <taxon>organismal metagenomes</taxon>
    </lineage>
</organism>
<dbReference type="GO" id="GO:0006508">
    <property type="term" value="P:proteolysis"/>
    <property type="evidence" value="ECO:0007669"/>
    <property type="project" value="UniProtKB-KW"/>
</dbReference>
<evidence type="ECO:0000256" key="5">
    <source>
        <dbReference type="ARBA" id="ARBA00023268"/>
    </source>
</evidence>
<dbReference type="Pfam" id="PF00912">
    <property type="entry name" value="Transgly"/>
    <property type="match status" value="1"/>
</dbReference>
<dbReference type="AlphaFoldDB" id="K1RU77"/>
<comment type="catalytic activity">
    <reaction evidence="7">
        <text>[GlcNAc-(1-&gt;4)-Mur2Ac(oyl-L-Ala-gamma-D-Glu-L-Lys-D-Ala-D-Ala)](n)-di-trans,octa-cis-undecaprenyl diphosphate + beta-D-GlcNAc-(1-&gt;4)-Mur2Ac(oyl-L-Ala-gamma-D-Glu-L-Lys-D-Ala-D-Ala)-di-trans,octa-cis-undecaprenyl diphosphate = [GlcNAc-(1-&gt;4)-Mur2Ac(oyl-L-Ala-gamma-D-Glu-L-Lys-D-Ala-D-Ala)](n+1)-di-trans,octa-cis-undecaprenyl diphosphate + di-trans,octa-cis-undecaprenyl diphosphate + H(+)</text>
        <dbReference type="Rhea" id="RHEA:23708"/>
        <dbReference type="Rhea" id="RHEA-COMP:9602"/>
        <dbReference type="Rhea" id="RHEA-COMP:9603"/>
        <dbReference type="ChEBI" id="CHEBI:15378"/>
        <dbReference type="ChEBI" id="CHEBI:58405"/>
        <dbReference type="ChEBI" id="CHEBI:60033"/>
        <dbReference type="ChEBI" id="CHEBI:78435"/>
        <dbReference type="EC" id="2.4.99.28"/>
    </reaction>
</comment>
<dbReference type="EMBL" id="AJWY01011667">
    <property type="protein sequence ID" value="EKC52127.1"/>
    <property type="molecule type" value="Genomic_DNA"/>
</dbReference>
<evidence type="ECO:0000256" key="6">
    <source>
        <dbReference type="ARBA" id="ARBA00044770"/>
    </source>
</evidence>
<dbReference type="Gene3D" id="1.10.3810.10">
    <property type="entry name" value="Biosynthetic peptidoglycan transglycosylase-like"/>
    <property type="match status" value="1"/>
</dbReference>
<dbReference type="InterPro" id="IPR001264">
    <property type="entry name" value="Glyco_trans_51"/>
</dbReference>
<protein>
    <recommendedName>
        <fullName evidence="6">peptidoglycan glycosyltransferase</fullName>
        <ecNumber evidence="6">2.4.99.28</ecNumber>
    </recommendedName>
</protein>
<dbReference type="PANTHER" id="PTHR32282">
    <property type="entry name" value="BINDING PROTEIN TRANSPEPTIDASE, PUTATIVE-RELATED"/>
    <property type="match status" value="1"/>
</dbReference>
<dbReference type="InterPro" id="IPR012338">
    <property type="entry name" value="Beta-lactam/transpept-like"/>
</dbReference>
<dbReference type="SUPFAM" id="SSF53955">
    <property type="entry name" value="Lysozyme-like"/>
    <property type="match status" value="1"/>
</dbReference>